<gene>
    <name evidence="2" type="ORF">BD626DRAFT_579503</name>
</gene>
<feature type="region of interest" description="Disordered" evidence="1">
    <location>
        <begin position="457"/>
        <end position="483"/>
    </location>
</feature>
<evidence type="ECO:0000256" key="1">
    <source>
        <dbReference type="SAM" id="MobiDB-lite"/>
    </source>
</evidence>
<protein>
    <submittedName>
        <fullName evidence="2">Uncharacterized protein</fullName>
    </submittedName>
</protein>
<comment type="caution">
    <text evidence="2">The sequence shown here is derived from an EMBL/GenBank/DDBJ whole genome shotgun (WGS) entry which is preliminary data.</text>
</comment>
<reference evidence="2 3" key="1">
    <citation type="journal article" date="2019" name="New Phytol.">
        <title>Comparative genomics reveals unique wood-decay strategies and fruiting body development in the Schizophyllaceae.</title>
        <authorList>
            <person name="Almasi E."/>
            <person name="Sahu N."/>
            <person name="Krizsan K."/>
            <person name="Balint B."/>
            <person name="Kovacs G.M."/>
            <person name="Kiss B."/>
            <person name="Cseklye J."/>
            <person name="Drula E."/>
            <person name="Henrissat B."/>
            <person name="Nagy I."/>
            <person name="Chovatia M."/>
            <person name="Adam C."/>
            <person name="LaButti K."/>
            <person name="Lipzen A."/>
            <person name="Riley R."/>
            <person name="Grigoriev I.V."/>
            <person name="Nagy L.G."/>
        </authorList>
    </citation>
    <scope>NUCLEOTIDE SEQUENCE [LARGE SCALE GENOMIC DNA]</scope>
    <source>
        <strain evidence="2 3">NL-1724</strain>
    </source>
</reference>
<dbReference type="AlphaFoldDB" id="A0A550BRI6"/>
<proteinExistence type="predicted"/>
<evidence type="ECO:0000313" key="2">
    <source>
        <dbReference type="EMBL" id="TRM55141.1"/>
    </source>
</evidence>
<dbReference type="EMBL" id="VDMD01000311">
    <property type="protein sequence ID" value="TRM55141.1"/>
    <property type="molecule type" value="Genomic_DNA"/>
</dbReference>
<feature type="region of interest" description="Disordered" evidence="1">
    <location>
        <begin position="250"/>
        <end position="278"/>
    </location>
</feature>
<feature type="compositionally biased region" description="Polar residues" evidence="1">
    <location>
        <begin position="101"/>
        <end position="110"/>
    </location>
</feature>
<dbReference type="Proteomes" id="UP000320762">
    <property type="component" value="Unassembled WGS sequence"/>
</dbReference>
<sequence>MRDASCLSVRTQLPSGACPASMRWACLTGSGLQRPPIVPLQRTRYPPTDHISRTPSIPFNTLVRPNARAASLFAALGEHTISPRRQRTCRRELIPPPTRPPSTSYVPKSSPSTPPCARTRARRRLLPLSASTPFRRADKEHVAVHSFLHRPARRPHPSNPLHRPQHPCAPERARGVIVRHSGRARHFAALTENLSPRTQFTADPPADHILRTKPIAFNIPMCQNVRAASLLAALGEHTILAPQSRTCCRARNSPPMRVPSTSYVPPTPPSTPACAGTRARRRCSTLSASTPTTNLSPHAHFVANTPAKHILRTNGIAFNTPMCKNARAASLFAALGEYTISPRRQRTCHYALNSSPARASTTSPVPPTSPSTPSWCGTRPGVVVRGSRRARHFAALTKTLSPRAQFAADPPAEHILRTKLIAVNTSMCQNARPASPFTAVGEHTISARRRRTCRRALISPPTRPPTTSLEPPTPPSTPLCTRTRARRHRPPLWARTPFRRADRELVAASSFRRRPARRAHPTYQTYRLQHPHLPERPRGVAVCCSRRAHHFGAPIKNMLPRAQFTADARTEHILRTPYAALNTRMCRNARPASPFAALGEHADNELIAARSFHRRHAHRPHPTYLPHCLQNPRAPEHPPDVVVFRSPQARHFAAQTKNMLPPAHFAAVPPLKHIPATLCIPCNTGMPYFV</sequence>
<evidence type="ECO:0000313" key="3">
    <source>
        <dbReference type="Proteomes" id="UP000320762"/>
    </source>
</evidence>
<feature type="compositionally biased region" description="Low complexity" evidence="1">
    <location>
        <begin position="457"/>
        <end position="470"/>
    </location>
</feature>
<organism evidence="2 3">
    <name type="scientific">Schizophyllum amplum</name>
    <dbReference type="NCBI Taxonomy" id="97359"/>
    <lineage>
        <taxon>Eukaryota</taxon>
        <taxon>Fungi</taxon>
        <taxon>Dikarya</taxon>
        <taxon>Basidiomycota</taxon>
        <taxon>Agaricomycotina</taxon>
        <taxon>Agaricomycetes</taxon>
        <taxon>Agaricomycetidae</taxon>
        <taxon>Agaricales</taxon>
        <taxon>Schizophyllaceae</taxon>
        <taxon>Schizophyllum</taxon>
    </lineage>
</organism>
<feature type="compositionally biased region" description="Low complexity" evidence="1">
    <location>
        <begin position="354"/>
        <end position="363"/>
    </location>
</feature>
<keyword evidence="3" id="KW-1185">Reference proteome</keyword>
<feature type="region of interest" description="Disordered" evidence="1">
    <location>
        <begin position="82"/>
        <end position="118"/>
    </location>
</feature>
<name>A0A550BRI6_9AGAR</name>
<feature type="region of interest" description="Disordered" evidence="1">
    <location>
        <begin position="354"/>
        <end position="379"/>
    </location>
</feature>
<accession>A0A550BRI6</accession>